<gene>
    <name evidence="1" type="ORF">I6H02_23215</name>
    <name evidence="2" type="ORF">NCTC11181_00426</name>
</gene>
<organism evidence="2 3">
    <name type="scientific">Escherichia coli</name>
    <dbReference type="NCBI Taxonomy" id="562"/>
    <lineage>
        <taxon>Bacteria</taxon>
        <taxon>Pseudomonadati</taxon>
        <taxon>Pseudomonadota</taxon>
        <taxon>Gammaproteobacteria</taxon>
        <taxon>Enterobacterales</taxon>
        <taxon>Enterobacteriaceae</taxon>
        <taxon>Escherichia</taxon>
    </lineage>
</organism>
<dbReference type="EMBL" id="UFYN01000002">
    <property type="protein sequence ID" value="STD34636.1"/>
    <property type="molecule type" value="Genomic_DNA"/>
</dbReference>
<reference evidence="1 4" key="2">
    <citation type="submission" date="2020-12" db="EMBL/GenBank/DDBJ databases">
        <title>FDA dAtabase for Regulatory Grade micrObial Sequences (FDA-ARGOS): Supporting development and validation of Infectious Disease Dx tests.</title>
        <authorList>
            <person name="Sproer C."/>
            <person name="Gronow S."/>
            <person name="Severitt S."/>
            <person name="Schroder I."/>
            <person name="Tallon L."/>
            <person name="Sadzewicz L."/>
            <person name="Zhao X."/>
            <person name="Boylan J."/>
            <person name="Ott S."/>
            <person name="Bowen H."/>
            <person name="Vavikolanu K."/>
            <person name="Mehta A."/>
            <person name="Aluvathingal J."/>
            <person name="Nadendla S."/>
            <person name="Lowell S."/>
            <person name="Myers T."/>
            <person name="Yan Y."/>
            <person name="Sichtig H."/>
        </authorList>
    </citation>
    <scope>NUCLEOTIDE SEQUENCE [LARGE SCALE GENOMIC DNA]</scope>
    <source>
        <strain evidence="1 4">FDAARGOS_945</strain>
    </source>
</reference>
<evidence type="ECO:0000313" key="3">
    <source>
        <dbReference type="Proteomes" id="UP000254219"/>
    </source>
</evidence>
<evidence type="ECO:0000313" key="4">
    <source>
        <dbReference type="Proteomes" id="UP000594864"/>
    </source>
</evidence>
<dbReference type="AlphaFoldDB" id="A0A376FLD8"/>
<sequence>MFREFTVIRFTAKGREYEVDERLVDLDRTAPSRTEQDTHHIYLTDGTYFCATNVVQVNLIRQVQESRR</sequence>
<dbReference type="EMBL" id="CP065611">
    <property type="protein sequence ID" value="QPR04418.1"/>
    <property type="molecule type" value="Genomic_DNA"/>
</dbReference>
<evidence type="ECO:0000313" key="1">
    <source>
        <dbReference type="EMBL" id="QPR04418.1"/>
    </source>
</evidence>
<evidence type="ECO:0000313" key="2">
    <source>
        <dbReference type="EMBL" id="STD34636.1"/>
    </source>
</evidence>
<dbReference type="Proteomes" id="UP000254219">
    <property type="component" value="Unassembled WGS sequence"/>
</dbReference>
<reference evidence="2 3" key="1">
    <citation type="submission" date="2018-06" db="EMBL/GenBank/DDBJ databases">
        <authorList>
            <consortium name="Pathogen Informatics"/>
            <person name="Doyle S."/>
        </authorList>
    </citation>
    <scope>NUCLEOTIDE SEQUENCE [LARGE SCALE GENOMIC DNA]</scope>
    <source>
        <strain evidence="2 3">NCTC11181</strain>
    </source>
</reference>
<name>A0A376FLD8_ECOLX</name>
<dbReference type="Proteomes" id="UP000594864">
    <property type="component" value="Chromosome"/>
</dbReference>
<protein>
    <submittedName>
        <fullName evidence="2">Uncharacterized protein</fullName>
    </submittedName>
</protein>
<proteinExistence type="predicted"/>
<accession>A0A376FLD8</accession>